<feature type="compositionally biased region" description="Polar residues" evidence="4">
    <location>
        <begin position="536"/>
        <end position="546"/>
    </location>
</feature>
<feature type="compositionally biased region" description="Acidic residues" evidence="4">
    <location>
        <begin position="446"/>
        <end position="464"/>
    </location>
</feature>
<dbReference type="InterPro" id="IPR023346">
    <property type="entry name" value="Lysozyme-like_dom_sf"/>
</dbReference>
<dbReference type="GO" id="GO:0008061">
    <property type="term" value="F:chitin binding"/>
    <property type="evidence" value="ECO:0007669"/>
    <property type="project" value="UniProtKB-KW"/>
</dbReference>
<dbReference type="Gene3D" id="3.30.60.10">
    <property type="entry name" value="Endochitinase-like"/>
    <property type="match status" value="1"/>
</dbReference>
<feature type="region of interest" description="Disordered" evidence="4">
    <location>
        <begin position="622"/>
        <end position="746"/>
    </location>
</feature>
<evidence type="ECO:0000256" key="2">
    <source>
        <dbReference type="ARBA" id="ARBA00022821"/>
    </source>
</evidence>
<organism evidence="6 7">
    <name type="scientific">Stephanodiscus triporus</name>
    <dbReference type="NCBI Taxonomy" id="2934178"/>
    <lineage>
        <taxon>Eukaryota</taxon>
        <taxon>Sar</taxon>
        <taxon>Stramenopiles</taxon>
        <taxon>Ochrophyta</taxon>
        <taxon>Bacillariophyta</taxon>
        <taxon>Coscinodiscophyceae</taxon>
        <taxon>Thalassiosirophycidae</taxon>
        <taxon>Stephanodiscales</taxon>
        <taxon>Stephanodiscaceae</taxon>
        <taxon>Stephanodiscus</taxon>
    </lineage>
</organism>
<dbReference type="Proteomes" id="UP001530315">
    <property type="component" value="Unassembled WGS sequence"/>
</dbReference>
<dbReference type="CDD" id="cd00035">
    <property type="entry name" value="ChtBD1"/>
    <property type="match status" value="1"/>
</dbReference>
<dbReference type="EMBL" id="JALLAZ020001665">
    <property type="protein sequence ID" value="KAL3769038.1"/>
    <property type="molecule type" value="Genomic_DNA"/>
</dbReference>
<feature type="domain" description="Chitin-binding type-1" evidence="5">
    <location>
        <begin position="595"/>
        <end position="630"/>
    </location>
</feature>
<dbReference type="InterPro" id="IPR036861">
    <property type="entry name" value="Endochitinase-like_sf"/>
</dbReference>
<sequence length="1069" mass="115004">MSAVKYISIWIAVLSIIFLVSSLLAAVVSSRSSFSRWPIGRYHPSSNTRLDHRRRRDEGAVEDLPLACGGCGAVDTEECVGNQNSLTPVADEDCAVCMPGGQTFWPCDDPDLCWCWDSTKPKQPPAPSSGFEEAVGVPGPCEIFTEDMFVDLAPNSTFPYTYEGLCAAIDDYNSHHAEKFAAMGTEELIRAELAAFLGNTAHESDDFEAAREYLACGDRKEVDGRVYCKPCNHDLYDWTNNTCSESMVSLNSPYNSYCQPTFVPPEGCSCETITQVEEEGDLSGYVEASKVFYGRGAIQLSWNYNYIRASVALTGEAETFCVDPEQIATTPEYAWGTGIFFWMENVKEEWTCHKEIMINEDFGGALNNINGGLECPAYKGGWHASAIKMRLNRYCHAASILGMLEISSLDGCSGMSESFGECLCDGHCPYCEQYAECSPTNSTDSTESDSIVDDESEEPDESGFEETSSVPTPALSIETEDLSTDAPTLTSMPIATTNPFPTPSPSLTGDSTNSPSISEESTESPSTSVESISQTPTLHVSSNTTPTSPPLAGTIETSDSTDAPGMATSSPEPLTTAPTTTALPSLPPTTPKLRECDGESCPNNMCRSPYGFCGDGPSYCTEDAIWTPECPEDSEASAPSFLQTDEDEPTVSPAEQSTSNLGSVNSATNAPTPGLDSFTDAPLPSFHKPSGGGKKPGGKPKPSSGSSGSPQSTDEVTNQPTKTLITQDLAPTNAPTNDSRTASPTQALAEKVYSPTDPEASYFCGSDWEDANLSCAKRCPSSMSEDCDEGYKCFTFTTCTDVKIQETSFGTNPTKPPSTIDNEGEDFGENPISAVDNEGEDYLALNDPESVRCTGTPCPFVGECRSQYGFCGSQFIYCNDLSSWKLDDCGLSGTDEKGDQVLCDPEVFKCPEGEEVYRDPLSKCEFFPCPEDEEETSDITSSSFNLPALSPSEFPELPVPTLPIITQAKPFTFPTEIDLGANPSALSNNTILIVGTGDDIADDGDKLSNTTGDGRVESSTSKANIDSSGFNPETDTLIRDWLESSVDASHGGRHLWAQLIMPMLFIFFN</sequence>
<keyword evidence="3" id="KW-1015">Disulfide bond</keyword>
<keyword evidence="2" id="KW-0611">Plant defense</keyword>
<feature type="compositionally biased region" description="Low complexity" evidence="4">
    <location>
        <begin position="567"/>
        <end position="584"/>
    </location>
</feature>
<feature type="compositionally biased region" description="Low complexity" evidence="4">
    <location>
        <begin position="700"/>
        <end position="710"/>
    </location>
</feature>
<dbReference type="Pfam" id="PF00182">
    <property type="entry name" value="Glyco_hydro_19"/>
    <property type="match status" value="1"/>
</dbReference>
<keyword evidence="1" id="KW-0147">Chitin-binding</keyword>
<feature type="compositionally biased region" description="Polar residues" evidence="4">
    <location>
        <begin position="653"/>
        <end position="671"/>
    </location>
</feature>
<dbReference type="SMART" id="SM00270">
    <property type="entry name" value="ChtBD1"/>
    <property type="match status" value="2"/>
</dbReference>
<dbReference type="InterPro" id="IPR000726">
    <property type="entry name" value="Glyco_hydro_19_cat"/>
</dbReference>
<feature type="region of interest" description="Disordered" evidence="4">
    <location>
        <begin position="437"/>
        <end position="596"/>
    </location>
</feature>
<gene>
    <name evidence="6" type="ORF">ACHAW5_005154</name>
</gene>
<dbReference type="SUPFAM" id="SSF53955">
    <property type="entry name" value="Lysozyme-like"/>
    <property type="match status" value="1"/>
</dbReference>
<evidence type="ECO:0000313" key="6">
    <source>
        <dbReference type="EMBL" id="KAL3769038.1"/>
    </source>
</evidence>
<proteinExistence type="predicted"/>
<dbReference type="GO" id="GO:0006952">
    <property type="term" value="P:defense response"/>
    <property type="evidence" value="ECO:0007669"/>
    <property type="project" value="UniProtKB-KW"/>
</dbReference>
<feature type="region of interest" description="Disordered" evidence="4">
    <location>
        <begin position="1002"/>
        <end position="1029"/>
    </location>
</feature>
<comment type="caution">
    <text evidence="6">The sequence shown here is derived from an EMBL/GenBank/DDBJ whole genome shotgun (WGS) entry which is preliminary data.</text>
</comment>
<dbReference type="PANTHER" id="PTHR22595:SF79">
    <property type="entry name" value="CHITINASE 12"/>
    <property type="match status" value="1"/>
</dbReference>
<keyword evidence="7" id="KW-1185">Reference proteome</keyword>
<evidence type="ECO:0000256" key="3">
    <source>
        <dbReference type="ARBA" id="ARBA00023157"/>
    </source>
</evidence>
<evidence type="ECO:0000259" key="5">
    <source>
        <dbReference type="SMART" id="SM00270"/>
    </source>
</evidence>
<dbReference type="SUPFAM" id="SSF57016">
    <property type="entry name" value="Plant lectins/antimicrobial peptides"/>
    <property type="match status" value="1"/>
</dbReference>
<dbReference type="CDD" id="cd00325">
    <property type="entry name" value="chitinase_GH19"/>
    <property type="match status" value="1"/>
</dbReference>
<dbReference type="PANTHER" id="PTHR22595">
    <property type="entry name" value="CHITINASE-RELATED"/>
    <property type="match status" value="1"/>
</dbReference>
<reference evidence="6 7" key="1">
    <citation type="submission" date="2024-10" db="EMBL/GenBank/DDBJ databases">
        <title>Updated reference genomes for cyclostephanoid diatoms.</title>
        <authorList>
            <person name="Roberts W.R."/>
            <person name="Alverson A.J."/>
        </authorList>
    </citation>
    <scope>NUCLEOTIDE SEQUENCE [LARGE SCALE GENOMIC DNA]</scope>
    <source>
        <strain evidence="6 7">AJA276-08</strain>
    </source>
</reference>
<dbReference type="Gene3D" id="1.10.530.10">
    <property type="match status" value="1"/>
</dbReference>
<dbReference type="AlphaFoldDB" id="A0ABD3MYP8"/>
<evidence type="ECO:0000256" key="4">
    <source>
        <dbReference type="SAM" id="MobiDB-lite"/>
    </source>
</evidence>
<feature type="compositionally biased region" description="Polar residues" evidence="4">
    <location>
        <begin position="711"/>
        <end position="746"/>
    </location>
</feature>
<feature type="compositionally biased region" description="Polar residues" evidence="4">
    <location>
        <begin position="485"/>
        <end position="510"/>
    </location>
</feature>
<feature type="compositionally biased region" description="Polar residues" evidence="4">
    <location>
        <begin position="1007"/>
        <end position="1029"/>
    </location>
</feature>
<dbReference type="GO" id="GO:0051707">
    <property type="term" value="P:response to other organism"/>
    <property type="evidence" value="ECO:0007669"/>
    <property type="project" value="UniProtKB-ARBA"/>
</dbReference>
<dbReference type="InterPro" id="IPR001002">
    <property type="entry name" value="Chitin-bd_1"/>
</dbReference>
<protein>
    <recommendedName>
        <fullName evidence="5">Chitin-binding type-1 domain-containing protein</fullName>
    </recommendedName>
</protein>
<accession>A0ABD3MYP8</accession>
<feature type="domain" description="Chitin-binding type-1" evidence="5">
    <location>
        <begin position="852"/>
        <end position="903"/>
    </location>
</feature>
<name>A0ABD3MYP8_9STRA</name>
<evidence type="ECO:0000313" key="7">
    <source>
        <dbReference type="Proteomes" id="UP001530315"/>
    </source>
</evidence>
<evidence type="ECO:0000256" key="1">
    <source>
        <dbReference type="ARBA" id="ARBA00022669"/>
    </source>
</evidence>
<feature type="compositionally biased region" description="Low complexity" evidence="4">
    <location>
        <begin position="511"/>
        <end position="535"/>
    </location>
</feature>